<feature type="compositionally biased region" description="Basic and acidic residues" evidence="1">
    <location>
        <begin position="269"/>
        <end position="285"/>
    </location>
</feature>
<reference evidence="3" key="4">
    <citation type="journal article" date="2015" name="PLoS ONE">
        <title>Comprehensive Evaluation of Toxoplasma gondii VEG and Neospora caninum LIV Genomes with Tachyzoite Stage Transcriptome and Proteome Defines Novel Transcript Features.</title>
        <authorList>
            <person name="Ramaprasad A."/>
            <person name="Mourier T."/>
            <person name="Naeem R."/>
            <person name="Malas T.B."/>
            <person name="Moussa E."/>
            <person name="Panigrahi A."/>
            <person name="Vermont S.J."/>
            <person name="Otto T.D."/>
            <person name="Wastling J."/>
            <person name="Pain A."/>
        </authorList>
    </citation>
    <scope>NUCLEOTIDE SEQUENCE</scope>
    <source>
        <strain evidence="3">Liverpool</strain>
    </source>
</reference>
<evidence type="ECO:0000313" key="3">
    <source>
        <dbReference type="EMBL" id="CEL70062.1"/>
    </source>
</evidence>
<dbReference type="EMBL" id="FR823392">
    <property type="protein sequence ID" value="CBZ55330.1"/>
    <property type="molecule type" value="Genomic_DNA"/>
</dbReference>
<reference evidence="2" key="2">
    <citation type="submission" date="2011-03" db="EMBL/GenBank/DDBJ databases">
        <title>Comparative genomics and transcriptomics of Neospora caninum and Toxoplasma gondii.</title>
        <authorList>
            <person name="Reid A.J."/>
            <person name="Sohal A."/>
            <person name="Harris D."/>
            <person name="Quail M."/>
            <person name="Sanders M."/>
            <person name="Berriman M."/>
            <person name="Wastling J.M."/>
            <person name="Pain A."/>
        </authorList>
    </citation>
    <scope>NUCLEOTIDE SEQUENCE</scope>
    <source>
        <strain evidence="2">Liverpool</strain>
    </source>
</reference>
<proteinExistence type="predicted"/>
<dbReference type="Proteomes" id="UP000007494">
    <property type="component" value="Chromosome XI"/>
</dbReference>
<protein>
    <submittedName>
        <fullName evidence="2">Uncharacterized protein</fullName>
    </submittedName>
</protein>
<dbReference type="OrthoDB" id="330913at2759"/>
<organism evidence="2 4">
    <name type="scientific">Neospora caninum (strain Liverpool)</name>
    <dbReference type="NCBI Taxonomy" id="572307"/>
    <lineage>
        <taxon>Eukaryota</taxon>
        <taxon>Sar</taxon>
        <taxon>Alveolata</taxon>
        <taxon>Apicomplexa</taxon>
        <taxon>Conoidasida</taxon>
        <taxon>Coccidia</taxon>
        <taxon>Eucoccidiorida</taxon>
        <taxon>Eimeriorina</taxon>
        <taxon>Sarcocystidae</taxon>
        <taxon>Neospora</taxon>
    </lineage>
</organism>
<accession>F0VNN4</accession>
<feature type="compositionally biased region" description="Basic and acidic residues" evidence="1">
    <location>
        <begin position="353"/>
        <end position="386"/>
    </location>
</feature>
<dbReference type="eggNOG" id="ENOG502QZKP">
    <property type="taxonomic scope" value="Eukaryota"/>
</dbReference>
<feature type="compositionally biased region" description="Basic and acidic residues" evidence="1">
    <location>
        <begin position="1"/>
        <end position="13"/>
    </location>
</feature>
<feature type="compositionally biased region" description="Acidic residues" evidence="1">
    <location>
        <begin position="25"/>
        <end position="35"/>
    </location>
</feature>
<dbReference type="GeneID" id="13440743"/>
<dbReference type="EMBL" id="LN714486">
    <property type="protein sequence ID" value="CEL70062.1"/>
    <property type="molecule type" value="Genomic_DNA"/>
</dbReference>
<feature type="region of interest" description="Disordered" evidence="1">
    <location>
        <begin position="1"/>
        <end position="99"/>
    </location>
</feature>
<feature type="region of interest" description="Disordered" evidence="1">
    <location>
        <begin position="254"/>
        <end position="322"/>
    </location>
</feature>
<gene>
    <name evidence="3" type="ORF">BN1204_057530</name>
    <name evidence="2" type="ORF">NCLIV_057530</name>
</gene>
<dbReference type="AlphaFoldDB" id="F0VNN4"/>
<name>F0VNN4_NEOCL</name>
<sequence>MATSRRLDGHGERGGLAFGKRAVGESEDDWEDVASDQESVSSTGAGASPRRQPAARSADRKSGKDARKTKRGFDSDDEKAAETPETDSSRAGSAPYSPDALRPSCDFPWLRGFERSRENRFRCKAATFVWDEVESEDQEGCAVPAYDLPPHLKLLKLSVDASVSADPTTLLRSYLDTLKADCSSGASCPSNLGEVCISLPPSQKKKSPGPSRCSVAYQPPLGDELHIGSSPQKTQVLSAHRFLGTLHFSACADPAPGCRQPGVDEAETREEAGARRREQKRHEDPGASSGPFNSKFGDEARRASNGELGTHPQALEPFRRGIPTWQKESSFMTWHRIKTYGSDGTSCAPRPTSGRDDTKRTPSEKRISQKGEEMEVDDGSVRERKSKEKRKSHRN</sequence>
<reference evidence="2" key="1">
    <citation type="submission" date="2011-02" db="EMBL/GenBank/DDBJ databases">
        <authorList>
            <person name="Aslett M."/>
        </authorList>
    </citation>
    <scope>NUCLEOTIDE SEQUENCE</scope>
    <source>
        <strain evidence="2">Liverpool</strain>
    </source>
</reference>
<dbReference type="VEuPathDB" id="ToxoDB:NCLIV_057530"/>
<dbReference type="OMA" id="DACCANV"/>
<feature type="compositionally biased region" description="Low complexity" evidence="1">
    <location>
        <begin position="44"/>
        <end position="56"/>
    </location>
</feature>
<evidence type="ECO:0000256" key="1">
    <source>
        <dbReference type="SAM" id="MobiDB-lite"/>
    </source>
</evidence>
<keyword evidence="4" id="KW-1185">Reference proteome</keyword>
<evidence type="ECO:0000313" key="2">
    <source>
        <dbReference type="EMBL" id="CBZ55330.1"/>
    </source>
</evidence>
<feature type="compositionally biased region" description="Basic and acidic residues" evidence="1">
    <location>
        <begin position="57"/>
        <end position="82"/>
    </location>
</feature>
<dbReference type="InParanoid" id="F0VNN4"/>
<feature type="region of interest" description="Disordered" evidence="1">
    <location>
        <begin position="339"/>
        <end position="395"/>
    </location>
</feature>
<evidence type="ECO:0000313" key="4">
    <source>
        <dbReference type="Proteomes" id="UP000007494"/>
    </source>
</evidence>
<reference evidence="4" key="3">
    <citation type="journal article" date="2012" name="PLoS Pathog.">
        <title>Comparative genomics of the apicomplexan parasites Toxoplasma gondii and Neospora caninum: Coccidia differing in host range and transmission strategy.</title>
        <authorList>
            <person name="Reid A.J."/>
            <person name="Vermont S.J."/>
            <person name="Cotton J.A."/>
            <person name="Harris D."/>
            <person name="Hill-Cawthorne G.A."/>
            <person name="Konen-Waisman S."/>
            <person name="Latham S.M."/>
            <person name="Mourier T."/>
            <person name="Norton R."/>
            <person name="Quail M.A."/>
            <person name="Sanders M."/>
            <person name="Shanmugam D."/>
            <person name="Sohal A."/>
            <person name="Wasmuth J.D."/>
            <person name="Brunk B."/>
            <person name="Grigg M.E."/>
            <person name="Howard J.C."/>
            <person name="Parkinson J."/>
            <person name="Roos D.S."/>
            <person name="Trees A.J."/>
            <person name="Berriman M."/>
            <person name="Pain A."/>
            <person name="Wastling J.M."/>
        </authorList>
    </citation>
    <scope>NUCLEOTIDE SEQUENCE [LARGE SCALE GENOMIC DNA]</scope>
    <source>
        <strain evidence="4">Liverpool</strain>
    </source>
</reference>
<dbReference type="RefSeq" id="XP_003885358.1">
    <property type="nucleotide sequence ID" value="XM_003885309.1"/>
</dbReference>